<gene>
    <name evidence="1" type="ORF">V8G54_002271</name>
</gene>
<sequence>MIEDQLTKKVLHSNKFSHSHSNKFSHSRKHLVCYLIYIATVDGSIYKRHLIAISEGTTIEGVHCVPDAVELLPHQADMQRARIRIVVHEGRKHEVRELVKCAGLEIHSLKQVRIGGFRLPPDLGLGKYIELNPTNLNALGWKS</sequence>
<dbReference type="GO" id="GO:0000489">
    <property type="term" value="P:maturation of SSU-rRNA from tetracistronic rRNA transcript (SSU-rRNA, LSU-rRNA, 4.5S-rRNA, 5S-rRNA)"/>
    <property type="evidence" value="ECO:0007669"/>
    <property type="project" value="TreeGrafter"/>
</dbReference>
<dbReference type="Gene3D" id="3.30.2350.10">
    <property type="entry name" value="Pseudouridine synthase"/>
    <property type="match status" value="1"/>
</dbReference>
<evidence type="ECO:0000313" key="2">
    <source>
        <dbReference type="Proteomes" id="UP001374535"/>
    </source>
</evidence>
<protein>
    <recommendedName>
        <fullName evidence="3">Pseudouridine synthase RsuA/RluA-like domain-containing protein</fullName>
    </recommendedName>
</protein>
<dbReference type="GO" id="GO:0009507">
    <property type="term" value="C:chloroplast"/>
    <property type="evidence" value="ECO:0007669"/>
    <property type="project" value="TreeGrafter"/>
</dbReference>
<dbReference type="EMBL" id="CP144700">
    <property type="protein sequence ID" value="WVZ23727.1"/>
    <property type="molecule type" value="Genomic_DNA"/>
</dbReference>
<dbReference type="PANTHER" id="PTHR47683">
    <property type="entry name" value="PSEUDOURIDINE SYNTHASE FAMILY PROTEIN-RELATED"/>
    <property type="match status" value="1"/>
</dbReference>
<proteinExistence type="predicted"/>
<evidence type="ECO:0008006" key="3">
    <source>
        <dbReference type="Google" id="ProtNLM"/>
    </source>
</evidence>
<dbReference type="SUPFAM" id="SSF55120">
    <property type="entry name" value="Pseudouridine synthase"/>
    <property type="match status" value="1"/>
</dbReference>
<dbReference type="GO" id="GO:0032544">
    <property type="term" value="P:plastid translation"/>
    <property type="evidence" value="ECO:0007669"/>
    <property type="project" value="TreeGrafter"/>
</dbReference>
<dbReference type="GO" id="GO:0001522">
    <property type="term" value="P:pseudouridine synthesis"/>
    <property type="evidence" value="ECO:0007669"/>
    <property type="project" value="InterPro"/>
</dbReference>
<reference evidence="1 2" key="1">
    <citation type="journal article" date="2023" name="Life. Sci Alliance">
        <title>Evolutionary insights into 3D genome organization and epigenetic landscape of Vigna mungo.</title>
        <authorList>
            <person name="Junaid A."/>
            <person name="Singh B."/>
            <person name="Bhatia S."/>
        </authorList>
    </citation>
    <scope>NUCLEOTIDE SEQUENCE [LARGE SCALE GENOMIC DNA]</scope>
    <source>
        <strain evidence="1">Urdbean</strain>
    </source>
</reference>
<accession>A0AAQ3PA31</accession>
<evidence type="ECO:0000313" key="1">
    <source>
        <dbReference type="EMBL" id="WVZ23727.1"/>
    </source>
</evidence>
<dbReference type="GO" id="GO:0009982">
    <property type="term" value="F:pseudouridine synthase activity"/>
    <property type="evidence" value="ECO:0007669"/>
    <property type="project" value="InterPro"/>
</dbReference>
<organism evidence="1 2">
    <name type="scientific">Vigna mungo</name>
    <name type="common">Black gram</name>
    <name type="synonym">Phaseolus mungo</name>
    <dbReference type="NCBI Taxonomy" id="3915"/>
    <lineage>
        <taxon>Eukaryota</taxon>
        <taxon>Viridiplantae</taxon>
        <taxon>Streptophyta</taxon>
        <taxon>Embryophyta</taxon>
        <taxon>Tracheophyta</taxon>
        <taxon>Spermatophyta</taxon>
        <taxon>Magnoliopsida</taxon>
        <taxon>eudicotyledons</taxon>
        <taxon>Gunneridae</taxon>
        <taxon>Pentapetalae</taxon>
        <taxon>rosids</taxon>
        <taxon>fabids</taxon>
        <taxon>Fabales</taxon>
        <taxon>Fabaceae</taxon>
        <taxon>Papilionoideae</taxon>
        <taxon>50 kb inversion clade</taxon>
        <taxon>NPAAA clade</taxon>
        <taxon>indigoferoid/millettioid clade</taxon>
        <taxon>Phaseoleae</taxon>
        <taxon>Vigna</taxon>
    </lineage>
</organism>
<dbReference type="InterPro" id="IPR020103">
    <property type="entry name" value="PsdUridine_synth_cat_dom_sf"/>
</dbReference>
<dbReference type="GO" id="GO:0003723">
    <property type="term" value="F:RNA binding"/>
    <property type="evidence" value="ECO:0007669"/>
    <property type="project" value="InterPro"/>
</dbReference>
<dbReference type="AlphaFoldDB" id="A0AAQ3PA31"/>
<name>A0AAQ3PA31_VIGMU</name>
<dbReference type="GO" id="GO:0000488">
    <property type="term" value="P:maturation of LSU-rRNA from tetracistronic rRNA transcript (SSU-rRNA, LSU-rRNA, 4.5S-rRNA, 5S-rRNA)"/>
    <property type="evidence" value="ECO:0007669"/>
    <property type="project" value="TreeGrafter"/>
</dbReference>
<keyword evidence="2" id="KW-1185">Reference proteome</keyword>
<dbReference type="PANTHER" id="PTHR47683:SF2">
    <property type="entry name" value="RNA-BINDING S4 DOMAIN-CONTAINING PROTEIN"/>
    <property type="match status" value="1"/>
</dbReference>
<dbReference type="Proteomes" id="UP001374535">
    <property type="component" value="Chromosome 1"/>
</dbReference>
<dbReference type="InterPro" id="IPR050343">
    <property type="entry name" value="RsuA_PseudoU_synthase"/>
</dbReference>